<dbReference type="Pfam" id="PF02033">
    <property type="entry name" value="RBFA"/>
    <property type="match status" value="1"/>
</dbReference>
<sequence length="121" mass="13362">MSDRMRKVESQLKEIVGEEVATLSDPRIHGLVTVTGVRVSPDLGSATVFYSVLSEEDLEGAREGLQSAAGRIQASVAQQTRLKRTPRLRFEPDPVVENVDRIETTLRDIRETEVDGGAQDK</sequence>
<dbReference type="InterPro" id="IPR000238">
    <property type="entry name" value="RbfA"/>
</dbReference>
<dbReference type="PANTHER" id="PTHR33515:SF1">
    <property type="entry name" value="RIBOSOME-BINDING FACTOR A, CHLOROPLASTIC-RELATED"/>
    <property type="match status" value="1"/>
</dbReference>
<comment type="function">
    <text evidence="2">One of several proteins that assist in the late maturation steps of the functional core of the 30S ribosomal subunit. Associates with free 30S ribosomal subunits (but not with 30S subunits that are part of 70S ribosomes or polysomes). Required for efficient processing of 16S rRNA. May interact with the 5'-terminal helix region of 16S rRNA.</text>
</comment>
<evidence type="ECO:0000313" key="3">
    <source>
        <dbReference type="EMBL" id="CAA9439481.1"/>
    </source>
</evidence>
<proteinExistence type="inferred from homology"/>
<comment type="subcellular location">
    <subcellularLocation>
        <location evidence="2">Cytoplasm</location>
    </subcellularLocation>
</comment>
<keyword evidence="2" id="KW-0963">Cytoplasm</keyword>
<dbReference type="PROSITE" id="PS01319">
    <property type="entry name" value="RBFA"/>
    <property type="match status" value="1"/>
</dbReference>
<dbReference type="Gene3D" id="3.30.300.20">
    <property type="match status" value="1"/>
</dbReference>
<comment type="subunit">
    <text evidence="2">Monomer. Binds 30S ribosomal subunits, but not 50S ribosomal subunits or 70S ribosomes.</text>
</comment>
<name>A0A6J4QK49_9ACTN</name>
<dbReference type="GO" id="GO:0043024">
    <property type="term" value="F:ribosomal small subunit binding"/>
    <property type="evidence" value="ECO:0007669"/>
    <property type="project" value="TreeGrafter"/>
</dbReference>
<dbReference type="AlphaFoldDB" id="A0A6J4QK49"/>
<evidence type="ECO:0000256" key="2">
    <source>
        <dbReference type="HAMAP-Rule" id="MF_00003"/>
    </source>
</evidence>
<dbReference type="NCBIfam" id="TIGR00082">
    <property type="entry name" value="rbfA"/>
    <property type="match status" value="1"/>
</dbReference>
<dbReference type="GO" id="GO:0005829">
    <property type="term" value="C:cytosol"/>
    <property type="evidence" value="ECO:0007669"/>
    <property type="project" value="TreeGrafter"/>
</dbReference>
<protein>
    <recommendedName>
        <fullName evidence="2">Ribosome-binding factor A</fullName>
    </recommendedName>
</protein>
<evidence type="ECO:0000256" key="1">
    <source>
        <dbReference type="ARBA" id="ARBA00022517"/>
    </source>
</evidence>
<accession>A0A6J4QK49</accession>
<dbReference type="HAMAP" id="MF_00003">
    <property type="entry name" value="RbfA"/>
    <property type="match status" value="1"/>
</dbReference>
<reference evidence="3" key="1">
    <citation type="submission" date="2020-02" db="EMBL/GenBank/DDBJ databases">
        <authorList>
            <person name="Meier V. D."/>
        </authorList>
    </citation>
    <scope>NUCLEOTIDE SEQUENCE</scope>
    <source>
        <strain evidence="3">AVDCRST_MAG37</strain>
    </source>
</reference>
<keyword evidence="1 2" id="KW-0690">Ribosome biogenesis</keyword>
<dbReference type="EMBL" id="CADCVD010000050">
    <property type="protein sequence ID" value="CAA9439481.1"/>
    <property type="molecule type" value="Genomic_DNA"/>
</dbReference>
<organism evidence="3">
    <name type="scientific">uncultured Rubrobacteraceae bacterium</name>
    <dbReference type="NCBI Taxonomy" id="349277"/>
    <lineage>
        <taxon>Bacteria</taxon>
        <taxon>Bacillati</taxon>
        <taxon>Actinomycetota</taxon>
        <taxon>Rubrobacteria</taxon>
        <taxon>Rubrobacterales</taxon>
        <taxon>Rubrobacteraceae</taxon>
        <taxon>environmental samples</taxon>
    </lineage>
</organism>
<gene>
    <name evidence="2" type="primary">rbfA</name>
    <name evidence="3" type="ORF">AVDCRST_MAG37-1214</name>
</gene>
<dbReference type="SUPFAM" id="SSF89919">
    <property type="entry name" value="Ribosome-binding factor A, RbfA"/>
    <property type="match status" value="1"/>
</dbReference>
<dbReference type="InterPro" id="IPR020053">
    <property type="entry name" value="Ribosome-bd_factorA_CS"/>
</dbReference>
<dbReference type="GO" id="GO:0030490">
    <property type="term" value="P:maturation of SSU-rRNA"/>
    <property type="evidence" value="ECO:0007669"/>
    <property type="project" value="UniProtKB-UniRule"/>
</dbReference>
<dbReference type="InterPro" id="IPR023799">
    <property type="entry name" value="RbfA_dom_sf"/>
</dbReference>
<dbReference type="PANTHER" id="PTHR33515">
    <property type="entry name" value="RIBOSOME-BINDING FACTOR A, CHLOROPLASTIC-RELATED"/>
    <property type="match status" value="1"/>
</dbReference>
<dbReference type="InterPro" id="IPR015946">
    <property type="entry name" value="KH_dom-like_a/b"/>
</dbReference>
<comment type="similarity">
    <text evidence="2">Belongs to the RbfA family.</text>
</comment>